<protein>
    <submittedName>
        <fullName evidence="3">Uncharacterized protein</fullName>
    </submittedName>
</protein>
<reference evidence="4" key="1">
    <citation type="submission" date="2023-07" db="EMBL/GenBank/DDBJ databases">
        <title>A draft genome of Kazachstania heterogenica Y-27499.</title>
        <authorList>
            <person name="Donic C."/>
            <person name="Kralova J.S."/>
            <person name="Fidel L."/>
            <person name="Ben-Dor S."/>
            <person name="Jung S."/>
        </authorList>
    </citation>
    <scope>NUCLEOTIDE SEQUENCE [LARGE SCALE GENOMIC DNA]</scope>
    <source>
        <strain evidence="4">Y27499</strain>
    </source>
</reference>
<keyword evidence="4" id="KW-1185">Reference proteome</keyword>
<evidence type="ECO:0000313" key="4">
    <source>
        <dbReference type="Proteomes" id="UP001306508"/>
    </source>
</evidence>
<name>A0AAN7WSJ1_9SACH</name>
<dbReference type="InterPro" id="IPR015267">
    <property type="entry name" value="PPP4R2"/>
</dbReference>
<evidence type="ECO:0000256" key="2">
    <source>
        <dbReference type="SAM" id="MobiDB-lite"/>
    </source>
</evidence>
<sequence>MFCSETILFLAIFPFKNQNIISQVNNFETFNADLHSYVPDYNTDNLISNIRYTVWNFIQSSILLNNKYALAVILCVMIGSIGSEFLQYWLTNGIRIFDLYDMMVNGLGSVLVEDKYPNTFETVEQSIFDSLLLYMKDSIPNDVFLITTDKIQNSLIEYNNDINILNEKFFKRGKVPFTIRRVCELVYDPLKYVQQDQFTKFVNALKKCIYVESDYDFELKQNFNHLVDQNQLSLCPSSLSPNISLANKEISMSQIPFMPKENGDSISELKIKREYNEFLKEIDSVMSVNYEYDEEEDINEDMEITVGDLNEDGLEFDDEEDEDYVEEGSDEEERSDEEVEEENEDNNEGGVEDKKETDKQISE</sequence>
<comment type="caution">
    <text evidence="3">The sequence shown here is derived from an EMBL/GenBank/DDBJ whole genome shotgun (WGS) entry which is preliminary data.</text>
</comment>
<dbReference type="Proteomes" id="UP001306508">
    <property type="component" value="Unassembled WGS sequence"/>
</dbReference>
<evidence type="ECO:0000313" key="3">
    <source>
        <dbReference type="EMBL" id="KAK5781612.1"/>
    </source>
</evidence>
<evidence type="ECO:0000256" key="1">
    <source>
        <dbReference type="ARBA" id="ARBA00009207"/>
    </source>
</evidence>
<feature type="region of interest" description="Disordered" evidence="2">
    <location>
        <begin position="308"/>
        <end position="363"/>
    </location>
</feature>
<proteinExistence type="inferred from homology"/>
<dbReference type="EMBL" id="JAWIZZ010000031">
    <property type="protein sequence ID" value="KAK5781612.1"/>
    <property type="molecule type" value="Genomic_DNA"/>
</dbReference>
<organism evidence="3 4">
    <name type="scientific">Arxiozyma heterogenica</name>
    <dbReference type="NCBI Taxonomy" id="278026"/>
    <lineage>
        <taxon>Eukaryota</taxon>
        <taxon>Fungi</taxon>
        <taxon>Dikarya</taxon>
        <taxon>Ascomycota</taxon>
        <taxon>Saccharomycotina</taxon>
        <taxon>Saccharomycetes</taxon>
        <taxon>Saccharomycetales</taxon>
        <taxon>Saccharomycetaceae</taxon>
        <taxon>Arxiozyma</taxon>
    </lineage>
</organism>
<comment type="similarity">
    <text evidence="1">Belongs to the PPP4R2 family.</text>
</comment>
<gene>
    <name evidence="3" type="ORF">RI543_000794</name>
</gene>
<dbReference type="GO" id="GO:0030289">
    <property type="term" value="C:protein phosphatase 4 complex"/>
    <property type="evidence" value="ECO:0007669"/>
    <property type="project" value="InterPro"/>
</dbReference>
<dbReference type="GO" id="GO:0019888">
    <property type="term" value="F:protein phosphatase regulator activity"/>
    <property type="evidence" value="ECO:0007669"/>
    <property type="project" value="InterPro"/>
</dbReference>
<dbReference type="AlphaFoldDB" id="A0AAN7WSJ1"/>
<feature type="compositionally biased region" description="Acidic residues" evidence="2">
    <location>
        <begin position="308"/>
        <end position="347"/>
    </location>
</feature>
<feature type="compositionally biased region" description="Basic and acidic residues" evidence="2">
    <location>
        <begin position="351"/>
        <end position="363"/>
    </location>
</feature>
<accession>A0AAN7WSJ1</accession>
<dbReference type="Pfam" id="PF09184">
    <property type="entry name" value="PPP4R2"/>
    <property type="match status" value="1"/>
</dbReference>